<dbReference type="PANTHER" id="PTHR41339:SF1">
    <property type="entry name" value="SECRETED PROTEIN"/>
    <property type="match status" value="1"/>
</dbReference>
<sequence>MKYFVMVWLLLCGCDEFQMTAYNIIENPGQAEGKYRVLKGDYIEDVYIRKTDATRLRGTVRILKGAYLRIESGSVIYGECETKGKLIIGKDAFCIGSGTMETPIRFTTDQVKKPHIGDWEGIVLNGLTRLDNVVIEYAKVGVTVNHKSVRIHNGFFRRNVKECAGLKETVWRR</sequence>
<gene>
    <name evidence="1" type="ORF">METZ01_LOCUS193762</name>
</gene>
<name>A0A382DRB5_9ZZZZ</name>
<evidence type="ECO:0000313" key="1">
    <source>
        <dbReference type="EMBL" id="SVB40908.1"/>
    </source>
</evidence>
<protein>
    <submittedName>
        <fullName evidence="1">Uncharacterized protein</fullName>
    </submittedName>
</protein>
<accession>A0A382DRB5</accession>
<proteinExistence type="predicted"/>
<dbReference type="PANTHER" id="PTHR41339">
    <property type="entry name" value="LIPL48"/>
    <property type="match status" value="1"/>
</dbReference>
<dbReference type="EMBL" id="UINC01040684">
    <property type="protein sequence ID" value="SVB40908.1"/>
    <property type="molecule type" value="Genomic_DNA"/>
</dbReference>
<dbReference type="AlphaFoldDB" id="A0A382DRB5"/>
<organism evidence="1">
    <name type="scientific">marine metagenome</name>
    <dbReference type="NCBI Taxonomy" id="408172"/>
    <lineage>
        <taxon>unclassified sequences</taxon>
        <taxon>metagenomes</taxon>
        <taxon>ecological metagenomes</taxon>
    </lineage>
</organism>
<reference evidence="1" key="1">
    <citation type="submission" date="2018-05" db="EMBL/GenBank/DDBJ databases">
        <authorList>
            <person name="Lanie J.A."/>
            <person name="Ng W.-L."/>
            <person name="Kazmierczak K.M."/>
            <person name="Andrzejewski T.M."/>
            <person name="Davidsen T.M."/>
            <person name="Wayne K.J."/>
            <person name="Tettelin H."/>
            <person name="Glass J.I."/>
            <person name="Rusch D."/>
            <person name="Podicherti R."/>
            <person name="Tsui H.-C.T."/>
            <person name="Winkler M.E."/>
        </authorList>
    </citation>
    <scope>NUCLEOTIDE SEQUENCE</scope>
</reference>